<dbReference type="InterPro" id="IPR007208">
    <property type="entry name" value="MrpF/PhaF-like"/>
</dbReference>
<dbReference type="Proteomes" id="UP000583387">
    <property type="component" value="Unassembled WGS sequence"/>
</dbReference>
<keyword evidence="6 8" id="KW-1133">Transmembrane helix</keyword>
<dbReference type="GO" id="GO:0005886">
    <property type="term" value="C:plasma membrane"/>
    <property type="evidence" value="ECO:0007669"/>
    <property type="project" value="UniProtKB-SubCell"/>
</dbReference>
<dbReference type="EMBL" id="CAJFCI010000030">
    <property type="protein sequence ID" value="CAD5107139.1"/>
    <property type="molecule type" value="Genomic_DNA"/>
</dbReference>
<dbReference type="PANTHER" id="PTHR34702">
    <property type="entry name" value="NA(+)/H(+) ANTIPORTER SUBUNIT F1"/>
    <property type="match status" value="1"/>
</dbReference>
<evidence type="ECO:0000256" key="4">
    <source>
        <dbReference type="ARBA" id="ARBA00022475"/>
    </source>
</evidence>
<evidence type="ECO:0000256" key="1">
    <source>
        <dbReference type="ARBA" id="ARBA00004651"/>
    </source>
</evidence>
<feature type="transmembrane region" description="Helical" evidence="8">
    <location>
        <begin position="38"/>
        <end position="57"/>
    </location>
</feature>
<dbReference type="NCBIfam" id="NF004812">
    <property type="entry name" value="PRK06161.1"/>
    <property type="match status" value="1"/>
</dbReference>
<protein>
    <recommendedName>
        <fullName evidence="11">Multisubunit potassium/proton antiporter, PhaF subunit</fullName>
    </recommendedName>
</protein>
<keyword evidence="7 8" id="KW-0472">Membrane</keyword>
<evidence type="ECO:0000256" key="3">
    <source>
        <dbReference type="ARBA" id="ARBA00022448"/>
    </source>
</evidence>
<dbReference type="Pfam" id="PF04066">
    <property type="entry name" value="MrpF_PhaF"/>
    <property type="match status" value="1"/>
</dbReference>
<evidence type="ECO:0000256" key="7">
    <source>
        <dbReference type="ARBA" id="ARBA00023136"/>
    </source>
</evidence>
<comment type="caution">
    <text evidence="9">The sequence shown here is derived from an EMBL/GenBank/DDBJ whole genome shotgun (WGS) entry which is preliminary data.</text>
</comment>
<dbReference type="PANTHER" id="PTHR34702:SF1">
    <property type="entry name" value="NA(+)_H(+) ANTIPORTER SUBUNIT F"/>
    <property type="match status" value="1"/>
</dbReference>
<keyword evidence="3" id="KW-0813">Transport</keyword>
<organism evidence="9 10">
    <name type="scientific">Zestomonas carbonaria</name>
    <dbReference type="NCBI Taxonomy" id="2762745"/>
    <lineage>
        <taxon>Bacteria</taxon>
        <taxon>Pseudomonadati</taxon>
        <taxon>Pseudomonadota</taxon>
        <taxon>Gammaproteobacteria</taxon>
        <taxon>Pseudomonadales</taxon>
        <taxon>Pseudomonadaceae</taxon>
        <taxon>Zestomonas</taxon>
    </lineage>
</organism>
<keyword evidence="10" id="KW-1185">Reference proteome</keyword>
<comment type="subcellular location">
    <subcellularLocation>
        <location evidence="1">Cell membrane</location>
        <topology evidence="1">Multi-pass membrane protein</topology>
    </subcellularLocation>
</comment>
<keyword evidence="4" id="KW-1003">Cell membrane</keyword>
<comment type="similarity">
    <text evidence="2">Belongs to the CPA3 antiporters (TC 2.A.63) subunit F family.</text>
</comment>
<sequence>MIADALNAALIFTSFCVVLAMLMATLRLLLGPKAQDRVISLDMLYVCGMILMVLQGMRHQSVVYFELALLIAALGFAGSMAMAKFLLRGEVIE</sequence>
<name>A0A7U7I8B1_9GAMM</name>
<dbReference type="GO" id="GO:0015385">
    <property type="term" value="F:sodium:proton antiporter activity"/>
    <property type="evidence" value="ECO:0007669"/>
    <property type="project" value="TreeGrafter"/>
</dbReference>
<evidence type="ECO:0000256" key="8">
    <source>
        <dbReference type="SAM" id="Phobius"/>
    </source>
</evidence>
<accession>A0A7U7I8B1</accession>
<reference evidence="9 10" key="1">
    <citation type="submission" date="2020-08" db="EMBL/GenBank/DDBJ databases">
        <authorList>
            <person name="Criscuolo A."/>
        </authorList>
    </citation>
    <scope>NUCLEOTIDE SEQUENCE [LARGE SCALE GENOMIC DNA]</scope>
    <source>
        <strain evidence="9">CIP111764</strain>
    </source>
</reference>
<evidence type="ECO:0008006" key="11">
    <source>
        <dbReference type="Google" id="ProtNLM"/>
    </source>
</evidence>
<keyword evidence="5 8" id="KW-0812">Transmembrane</keyword>
<gene>
    <name evidence="9" type="ORF">PSEWESI4_01410</name>
</gene>
<proteinExistence type="inferred from homology"/>
<evidence type="ECO:0000256" key="2">
    <source>
        <dbReference type="ARBA" id="ARBA00009212"/>
    </source>
</evidence>
<evidence type="ECO:0000256" key="6">
    <source>
        <dbReference type="ARBA" id="ARBA00022989"/>
    </source>
</evidence>
<feature type="transmembrane region" description="Helical" evidence="8">
    <location>
        <begin position="63"/>
        <end position="87"/>
    </location>
</feature>
<feature type="transmembrane region" description="Helical" evidence="8">
    <location>
        <begin position="6"/>
        <end position="26"/>
    </location>
</feature>
<evidence type="ECO:0000313" key="10">
    <source>
        <dbReference type="Proteomes" id="UP000583387"/>
    </source>
</evidence>
<evidence type="ECO:0000256" key="5">
    <source>
        <dbReference type="ARBA" id="ARBA00022692"/>
    </source>
</evidence>
<dbReference type="AlphaFoldDB" id="A0A7U7I8B1"/>
<evidence type="ECO:0000313" key="9">
    <source>
        <dbReference type="EMBL" id="CAD5107139.1"/>
    </source>
</evidence>